<sequence length="1526" mass="169023">MSNSTISAMMMMVGDMSSLNSLPSFNNHHIDDLGLDDDTFHSSVFEIYIPEQYDSQLWNNYEYLNKNANKFIDCTSRNYLIQGELLRFFIIARPPAVVKARALSQSQAERPMNLSQNLKPIAEVPNIITTDTDTPVVSPTLKSPNGQEPLSILPPLPSSSQNLSFEIHMKYSPPDAKYSTTLDQNSVNITEYNPKHSYVDTELKNDYISSSKSSTSYLRANNNNNNNNINQQQQQQLNDKRFIGGIIDVSTPFDTYIPNRDTVNQKPNYFRLSNGDIVFPIEIPIFNRSKNYKQLLSTGNKLDRLLMNETLAVTPSSKVRPLRNFFKQFTLVQPLKLSILPNIVPLDNSHLVSVVVENTHPSLTVKLSDVNIYLFHVLSMESFLNVDNPNQNNPPVPVHRQIGQLVKAANHYIGRPIDFTGDNDDDEHSSSNTVELSAGSQHTFVLKVSPLSLQQQLIPLDGFYTKIKLAWSITTTSGHILSLYDLKVPPPSTSEIMVDLESPSPVRISQRFQVAIKITNLGAKSKQLTITIPAPQRITRATPPPQFAPPPPPKLSGISVQQQQQTTQPQQQQQSPPTTQQQQNGKKTTTTTSSTTSAISSSQSLSKQSSINDLKQSSISSSTTKITPSIGMSKYIPIGSHIQFNEMTTKSLASFDDTQRNSANLICLEKSIYVGDIDSKNSVCIFVDFIAFRTGILTTNDNSNTQVDNKYKVSNSGGNNNNNNNNNNDDDTSTFSLSGFDDEEQKHSAVTLKRKNEFDSSSSPYGTGILKKQNNNGDNNTKTTTMNDSSFNLDFDDDFNGGGSGGGPVDVDLDAQRQELLDQEYGFNNKKTTTTTTTTTGGGGIPEFIWQWKTDNGSYVDYDLEMCKKIEDHRKKTSTDFKVDKERYIDFGRMIQRRYDAPQKCREIKKVPYSQSNYAAKQNKKPTTPTTTTSNTSSSKPTTSSNSTSSTFGFKSTNSSSSNNNNSNNTTSNTTSSPKMTSSSSSSTPPSTANTLSTGNTSRPTTPSTSAVWSWKSDSGWAIYDEATMKQIEDSYVQGKKRFQVDDDRYIDFEYNAQRRYDDPSKMRPVRREDKLANNNSSSSGSSGTSTPPPSVKPIKIATTPTTPTKATGTSSSSSNSNSNASSNYNTSSNFNSSNSNSGNSGNSLYFKKTNNSTSSSSSSSSSSSKTRDVDSVQAKGMGKWKWSADDGQWHDYTADINELIESAYVNAPPVNEQIVTIRGEKKIIDFIAFVQRRFDDRDKRRPIKRVVDASAGPAPSKPKTTSAPQTNFPKYNNNEESDFFDLTDSNYDDNENVDIDDPDFLKKKRKLYACGDQYVVLNDIQTWYQFIEEKRAKFKKFSTTAFPANAKMNKKISLYGGDITALEIDAIVNAARSSLLGGGGIDGAIHKAAGYGLLNECKTLGGCRVGQSKITKGYKLPAKYVIHTVGPMDENADALLSCYTTTLDLITQHKIRSVAMCCVATGVYGFPNDKAAQIAIRSVREWLEIHGDSIDRIIFCVFTKEDYTIYGKLLQSFFPVHPENE</sequence>
<dbReference type="SUPFAM" id="SSF52949">
    <property type="entry name" value="Macro domain-like"/>
    <property type="match status" value="1"/>
</dbReference>
<evidence type="ECO:0000259" key="2">
    <source>
        <dbReference type="PROSITE" id="PS50918"/>
    </source>
</evidence>
<evidence type="ECO:0000313" key="4">
    <source>
        <dbReference type="EMBL" id="EFA81232.1"/>
    </source>
</evidence>
<feature type="compositionally biased region" description="Polar residues" evidence="1">
    <location>
        <begin position="999"/>
        <end position="1012"/>
    </location>
</feature>
<feature type="region of interest" description="Disordered" evidence="1">
    <location>
        <begin position="1249"/>
        <end position="1278"/>
    </location>
</feature>
<gene>
    <name evidence="4" type="ORF">PPL_06071</name>
</gene>
<dbReference type="Pfam" id="PF01661">
    <property type="entry name" value="Macro"/>
    <property type="match status" value="1"/>
</dbReference>
<feature type="region of interest" description="Disordered" evidence="1">
    <location>
        <begin position="534"/>
        <end position="626"/>
    </location>
</feature>
<feature type="compositionally biased region" description="Low complexity" evidence="1">
    <location>
        <begin position="925"/>
        <end position="998"/>
    </location>
</feature>
<organism evidence="4 5">
    <name type="scientific">Heterostelium pallidum (strain ATCC 26659 / Pp 5 / PN500)</name>
    <name type="common">Cellular slime mold</name>
    <name type="synonym">Polysphondylium pallidum</name>
    <dbReference type="NCBI Taxonomy" id="670386"/>
    <lineage>
        <taxon>Eukaryota</taxon>
        <taxon>Amoebozoa</taxon>
        <taxon>Evosea</taxon>
        <taxon>Eumycetozoa</taxon>
        <taxon>Dictyostelia</taxon>
        <taxon>Acytosteliales</taxon>
        <taxon>Acytosteliaceae</taxon>
        <taxon>Heterostelium</taxon>
    </lineage>
</organism>
<dbReference type="EMBL" id="ADBJ01000026">
    <property type="protein sequence ID" value="EFA81232.1"/>
    <property type="molecule type" value="Genomic_DNA"/>
</dbReference>
<dbReference type="Pfam" id="PF02825">
    <property type="entry name" value="WWE"/>
    <property type="match status" value="3"/>
</dbReference>
<feature type="domain" description="WWE" evidence="2">
    <location>
        <begin position="1169"/>
        <end position="1250"/>
    </location>
</feature>
<evidence type="ECO:0000313" key="5">
    <source>
        <dbReference type="Proteomes" id="UP000001396"/>
    </source>
</evidence>
<dbReference type="PANTHER" id="PTHR11106">
    <property type="entry name" value="GANGLIOSIDE INDUCED DIFFERENTIATION ASSOCIATED PROTEIN 2-RELATED"/>
    <property type="match status" value="1"/>
</dbReference>
<dbReference type="InParanoid" id="D3BC49"/>
<feature type="compositionally biased region" description="Low complexity" evidence="1">
    <location>
        <begin position="1097"/>
        <end position="1169"/>
    </location>
</feature>
<feature type="region of interest" description="Disordered" evidence="1">
    <location>
        <begin position="1076"/>
        <end position="1185"/>
    </location>
</feature>
<dbReference type="Proteomes" id="UP000001396">
    <property type="component" value="Unassembled WGS sequence"/>
</dbReference>
<dbReference type="GeneID" id="31361555"/>
<feature type="compositionally biased region" description="Polar residues" evidence="1">
    <location>
        <begin position="1263"/>
        <end position="1278"/>
    </location>
</feature>
<protein>
    <submittedName>
        <fullName evidence="4">Uncharacterized protein</fullName>
    </submittedName>
</protein>
<dbReference type="InterPro" id="IPR004170">
    <property type="entry name" value="WWE_dom"/>
</dbReference>
<dbReference type="InterPro" id="IPR037197">
    <property type="entry name" value="WWE_dom_sf"/>
</dbReference>
<dbReference type="PROSITE" id="PS51154">
    <property type="entry name" value="MACRO"/>
    <property type="match status" value="1"/>
</dbReference>
<dbReference type="SMART" id="SM00678">
    <property type="entry name" value="WWE"/>
    <property type="match status" value="3"/>
</dbReference>
<reference evidence="4 5" key="1">
    <citation type="journal article" date="2011" name="Genome Res.">
        <title>Phylogeny-wide analysis of social amoeba genomes highlights ancient origins for complex intercellular communication.</title>
        <authorList>
            <person name="Heidel A.J."/>
            <person name="Lawal H.M."/>
            <person name="Felder M."/>
            <person name="Schilde C."/>
            <person name="Helps N.R."/>
            <person name="Tunggal B."/>
            <person name="Rivero F."/>
            <person name="John U."/>
            <person name="Schleicher M."/>
            <person name="Eichinger L."/>
            <person name="Platzer M."/>
            <person name="Noegel A.A."/>
            <person name="Schaap P."/>
            <person name="Gloeckner G."/>
        </authorList>
    </citation>
    <scope>NUCLEOTIDE SEQUENCE [LARGE SCALE GENOMIC DNA]</scope>
    <source>
        <strain evidence="5">ATCC 26659 / Pp 5 / PN500</strain>
    </source>
</reference>
<dbReference type="Gene3D" id="3.40.220.10">
    <property type="entry name" value="Leucine Aminopeptidase, subunit E, domain 1"/>
    <property type="match status" value="1"/>
</dbReference>
<name>D3BC49_HETP5</name>
<feature type="compositionally biased region" description="Low complexity" evidence="1">
    <location>
        <begin position="561"/>
        <end position="610"/>
    </location>
</feature>
<dbReference type="InterPro" id="IPR043472">
    <property type="entry name" value="Macro_dom-like"/>
</dbReference>
<feature type="compositionally biased region" description="Low complexity" evidence="1">
    <location>
        <begin position="617"/>
        <end position="626"/>
    </location>
</feature>
<feature type="domain" description="Macro" evidence="3">
    <location>
        <begin position="1344"/>
        <end position="1519"/>
    </location>
</feature>
<feature type="compositionally biased region" description="Low complexity" evidence="1">
    <location>
        <begin position="774"/>
        <end position="789"/>
    </location>
</feature>
<feature type="region of interest" description="Disordered" evidence="1">
    <location>
        <begin position="214"/>
        <end position="236"/>
    </location>
</feature>
<feature type="compositionally biased region" description="Low complexity" evidence="1">
    <location>
        <begin position="714"/>
        <end position="727"/>
    </location>
</feature>
<feature type="domain" description="WWE" evidence="2">
    <location>
        <begin position="999"/>
        <end position="1072"/>
    </location>
</feature>
<dbReference type="CDD" id="cd02908">
    <property type="entry name" value="Macro_OAADPr_deacetylase"/>
    <property type="match status" value="1"/>
</dbReference>
<dbReference type="PROSITE" id="PS50918">
    <property type="entry name" value="WWE"/>
    <property type="match status" value="3"/>
</dbReference>
<dbReference type="InterPro" id="IPR002589">
    <property type="entry name" value="Macro_dom"/>
</dbReference>
<dbReference type="GO" id="GO:0008270">
    <property type="term" value="F:zinc ion binding"/>
    <property type="evidence" value="ECO:0007669"/>
    <property type="project" value="InterPro"/>
</dbReference>
<feature type="compositionally biased region" description="Low complexity" evidence="1">
    <location>
        <begin position="1078"/>
        <end position="1090"/>
    </location>
</feature>
<dbReference type="InterPro" id="IPR018123">
    <property type="entry name" value="WWE-dom_subgr"/>
</dbReference>
<feature type="compositionally biased region" description="Pro residues" evidence="1">
    <location>
        <begin position="542"/>
        <end position="554"/>
    </location>
</feature>
<dbReference type="PANTHER" id="PTHR11106:SF27">
    <property type="entry name" value="MACRO DOMAIN-CONTAINING PROTEIN"/>
    <property type="match status" value="1"/>
</dbReference>
<keyword evidence="5" id="KW-1185">Reference proteome</keyword>
<dbReference type="Gene3D" id="3.30.720.50">
    <property type="match status" value="3"/>
</dbReference>
<accession>D3BC49</accession>
<evidence type="ECO:0000259" key="3">
    <source>
        <dbReference type="PROSITE" id="PS51154"/>
    </source>
</evidence>
<dbReference type="SUPFAM" id="SSF117839">
    <property type="entry name" value="WWE domain"/>
    <property type="match status" value="3"/>
</dbReference>
<feature type="domain" description="WWE" evidence="2">
    <location>
        <begin position="835"/>
        <end position="910"/>
    </location>
</feature>
<dbReference type="SMART" id="SM00506">
    <property type="entry name" value="A1pp"/>
    <property type="match status" value="1"/>
</dbReference>
<dbReference type="RefSeq" id="XP_020433350.1">
    <property type="nucleotide sequence ID" value="XM_020576938.1"/>
</dbReference>
<comment type="caution">
    <text evidence="4">The sequence shown here is derived from an EMBL/GenBank/DDBJ whole genome shotgun (WGS) entry which is preliminary data.</text>
</comment>
<feature type="region of interest" description="Disordered" evidence="1">
    <location>
        <begin position="703"/>
        <end position="789"/>
    </location>
</feature>
<evidence type="ECO:0000256" key="1">
    <source>
        <dbReference type="SAM" id="MobiDB-lite"/>
    </source>
</evidence>
<feature type="region of interest" description="Disordered" evidence="1">
    <location>
        <begin position="906"/>
        <end position="1012"/>
    </location>
</feature>
<proteinExistence type="predicted"/>